<keyword evidence="4" id="KW-0456">Lyase</keyword>
<dbReference type="AlphaFoldDB" id="A0A916YL54"/>
<dbReference type="PROSITE" id="PS51891">
    <property type="entry name" value="CENP_V_GFA"/>
    <property type="match status" value="1"/>
</dbReference>
<keyword evidence="3" id="KW-0862">Zinc</keyword>
<reference evidence="6 7" key="1">
    <citation type="journal article" date="2014" name="Int. J. Syst. Evol. Microbiol.">
        <title>Complete genome sequence of Corynebacterium casei LMG S-19264T (=DSM 44701T), isolated from a smear-ripened cheese.</title>
        <authorList>
            <consortium name="US DOE Joint Genome Institute (JGI-PGF)"/>
            <person name="Walter F."/>
            <person name="Albersmeier A."/>
            <person name="Kalinowski J."/>
            <person name="Ruckert C."/>
        </authorList>
    </citation>
    <scope>NUCLEOTIDE SEQUENCE [LARGE SCALE GENOMIC DNA]</scope>
    <source>
        <strain evidence="6 7">CGMCC 1.15358</strain>
    </source>
</reference>
<keyword evidence="2" id="KW-0479">Metal-binding</keyword>
<gene>
    <name evidence="6" type="ORF">GCM10010989_26440</name>
</gene>
<evidence type="ECO:0000256" key="4">
    <source>
        <dbReference type="ARBA" id="ARBA00023239"/>
    </source>
</evidence>
<evidence type="ECO:0000256" key="2">
    <source>
        <dbReference type="ARBA" id="ARBA00022723"/>
    </source>
</evidence>
<evidence type="ECO:0000256" key="3">
    <source>
        <dbReference type="ARBA" id="ARBA00022833"/>
    </source>
</evidence>
<dbReference type="OrthoDB" id="7186766at2"/>
<dbReference type="InterPro" id="IPR006913">
    <property type="entry name" value="CENP-V/GFA"/>
</dbReference>
<evidence type="ECO:0000259" key="5">
    <source>
        <dbReference type="PROSITE" id="PS51891"/>
    </source>
</evidence>
<dbReference type="GO" id="GO:0046872">
    <property type="term" value="F:metal ion binding"/>
    <property type="evidence" value="ECO:0007669"/>
    <property type="project" value="UniProtKB-KW"/>
</dbReference>
<dbReference type="InterPro" id="IPR011057">
    <property type="entry name" value="Mss4-like_sf"/>
</dbReference>
<dbReference type="PANTHER" id="PTHR33337:SF40">
    <property type="entry name" value="CENP-V_GFA DOMAIN-CONTAINING PROTEIN-RELATED"/>
    <property type="match status" value="1"/>
</dbReference>
<proteinExistence type="inferred from homology"/>
<evidence type="ECO:0000313" key="7">
    <source>
        <dbReference type="Proteomes" id="UP000598997"/>
    </source>
</evidence>
<dbReference type="PANTHER" id="PTHR33337">
    <property type="entry name" value="GFA DOMAIN-CONTAINING PROTEIN"/>
    <property type="match status" value="1"/>
</dbReference>
<dbReference type="SUPFAM" id="SSF51316">
    <property type="entry name" value="Mss4-like"/>
    <property type="match status" value="1"/>
</dbReference>
<dbReference type="RefSeq" id="WP_066763728.1">
    <property type="nucleotide sequence ID" value="NZ_BMIO01000008.1"/>
</dbReference>
<dbReference type="Gene3D" id="3.90.1590.10">
    <property type="entry name" value="glutathione-dependent formaldehyde- activating enzyme (gfa)"/>
    <property type="match status" value="1"/>
</dbReference>
<comment type="similarity">
    <text evidence="1">Belongs to the Gfa family.</text>
</comment>
<dbReference type="GO" id="GO:0016846">
    <property type="term" value="F:carbon-sulfur lyase activity"/>
    <property type="evidence" value="ECO:0007669"/>
    <property type="project" value="InterPro"/>
</dbReference>
<feature type="domain" description="CENP-V/GFA" evidence="5">
    <location>
        <begin position="2"/>
        <end position="115"/>
    </location>
</feature>
<dbReference type="Pfam" id="PF04828">
    <property type="entry name" value="GFA"/>
    <property type="match status" value="1"/>
</dbReference>
<keyword evidence="7" id="KW-1185">Reference proteome</keyword>
<dbReference type="Proteomes" id="UP000598997">
    <property type="component" value="Unassembled WGS sequence"/>
</dbReference>
<dbReference type="EMBL" id="BMIO01000008">
    <property type="protein sequence ID" value="GGD50970.1"/>
    <property type="molecule type" value="Genomic_DNA"/>
</dbReference>
<evidence type="ECO:0000313" key="6">
    <source>
        <dbReference type="EMBL" id="GGD50970.1"/>
    </source>
</evidence>
<organism evidence="6 7">
    <name type="scientific">Croceicoccus pelagius</name>
    <dbReference type="NCBI Taxonomy" id="1703341"/>
    <lineage>
        <taxon>Bacteria</taxon>
        <taxon>Pseudomonadati</taxon>
        <taxon>Pseudomonadota</taxon>
        <taxon>Alphaproteobacteria</taxon>
        <taxon>Sphingomonadales</taxon>
        <taxon>Erythrobacteraceae</taxon>
        <taxon>Croceicoccus</taxon>
    </lineage>
</organism>
<protein>
    <recommendedName>
        <fullName evidence="5">CENP-V/GFA domain-containing protein</fullName>
    </recommendedName>
</protein>
<comment type="caution">
    <text evidence="6">The sequence shown here is derived from an EMBL/GenBank/DDBJ whole genome shotgun (WGS) entry which is preliminary data.</text>
</comment>
<accession>A0A916YL54</accession>
<sequence>MLEGGCHCGAVRYEVTGDPNHVSVCHCTDCRRCGGATSVAWAGFPIENLSLSGDTAVYCSTPGVERRFCLICGTGLFYTSVEAPEQVDIQIATLDEPDELAPTKHVQLADAVGWEANLHELPRYQRFPEND</sequence>
<name>A0A916YL54_9SPHN</name>
<evidence type="ECO:0000256" key="1">
    <source>
        <dbReference type="ARBA" id="ARBA00005495"/>
    </source>
</evidence>